<protein>
    <submittedName>
        <fullName evidence="1">Uncharacterized protein</fullName>
    </submittedName>
</protein>
<dbReference type="AlphaFoldDB" id="A0A1D6QI13"/>
<accession>A0A1D6QI13</accession>
<evidence type="ECO:0000313" key="1">
    <source>
        <dbReference type="EMBL" id="AQK57502.1"/>
    </source>
</evidence>
<proteinExistence type="predicted"/>
<sequence length="94" mass="10662">MLLEMFGVVVRAVLLSHQVMGSKQLLHIYVGRLASAYPFTDATHVGASSSKSAQCSLRCAIRRVFFHINTKLQKKLCMIFIDYFLSKEISYCQD</sequence>
<gene>
    <name evidence="1" type="ORF">ZEAMMB73_Zm00001d052620</name>
</gene>
<name>A0A1D6QI13_MAIZE</name>
<organism evidence="1">
    <name type="scientific">Zea mays</name>
    <name type="common">Maize</name>
    <dbReference type="NCBI Taxonomy" id="4577"/>
    <lineage>
        <taxon>Eukaryota</taxon>
        <taxon>Viridiplantae</taxon>
        <taxon>Streptophyta</taxon>
        <taxon>Embryophyta</taxon>
        <taxon>Tracheophyta</taxon>
        <taxon>Spermatophyta</taxon>
        <taxon>Magnoliopsida</taxon>
        <taxon>Liliopsida</taxon>
        <taxon>Poales</taxon>
        <taxon>Poaceae</taxon>
        <taxon>PACMAD clade</taxon>
        <taxon>Panicoideae</taxon>
        <taxon>Andropogonodae</taxon>
        <taxon>Andropogoneae</taxon>
        <taxon>Tripsacinae</taxon>
        <taxon>Zea</taxon>
    </lineage>
</organism>
<reference evidence="1" key="1">
    <citation type="submission" date="2015-12" db="EMBL/GenBank/DDBJ databases">
        <title>Update maize B73 reference genome by single molecule sequencing technologies.</title>
        <authorList>
            <consortium name="Maize Genome Sequencing Project"/>
            <person name="Ware D."/>
        </authorList>
    </citation>
    <scope>NUCLEOTIDE SEQUENCE</scope>
    <source>
        <tissue evidence="1">Seedling</tissue>
    </source>
</reference>
<dbReference type="EMBL" id="CM000780">
    <property type="protein sequence ID" value="AQK57502.1"/>
    <property type="molecule type" value="Genomic_DNA"/>
</dbReference>